<dbReference type="FunFam" id="3.40.50.300:FF:000309">
    <property type="entry name" value="ABC transporter ATP-binding protein"/>
    <property type="match status" value="1"/>
</dbReference>
<dbReference type="GO" id="GO:0016887">
    <property type="term" value="F:ATP hydrolysis activity"/>
    <property type="evidence" value="ECO:0007669"/>
    <property type="project" value="InterPro"/>
</dbReference>
<evidence type="ECO:0000313" key="7">
    <source>
        <dbReference type="EMBL" id="KAE9629105.1"/>
    </source>
</evidence>
<dbReference type="PANTHER" id="PTHR42855:SF1">
    <property type="entry name" value="ABC TRANSPORTER DOMAIN-CONTAINING PROTEIN"/>
    <property type="match status" value="1"/>
</dbReference>
<reference evidence="7 8" key="1">
    <citation type="submission" date="2019-12" db="EMBL/GenBank/DDBJ databases">
        <title>Defluviitalea raffinosedens, isolated from a biogas fermenter, genome sequencing and characterization.</title>
        <authorList>
            <person name="Rettenmaier R."/>
            <person name="Schneider M."/>
            <person name="Neuhaus K."/>
            <person name="Liebl W."/>
            <person name="Zverlov V."/>
        </authorList>
    </citation>
    <scope>NUCLEOTIDE SEQUENCE [LARGE SCALE GENOMIC DNA]</scope>
    <source>
        <strain evidence="7 8">249c-K6</strain>
    </source>
</reference>
<dbReference type="PANTHER" id="PTHR42855">
    <property type="entry name" value="ABC TRANSPORTER ATP-BINDING SUBUNIT"/>
    <property type="match status" value="1"/>
</dbReference>
<dbReference type="Pfam" id="PF16326">
    <property type="entry name" value="ABC_tran_CTD"/>
    <property type="match status" value="1"/>
</dbReference>
<dbReference type="Pfam" id="PF00005">
    <property type="entry name" value="ABC_tran"/>
    <property type="match status" value="2"/>
</dbReference>
<evidence type="ECO:0000256" key="4">
    <source>
        <dbReference type="SAM" id="Coils"/>
    </source>
</evidence>
<dbReference type="SUPFAM" id="SSF52540">
    <property type="entry name" value="P-loop containing nucleoside triphosphate hydrolases"/>
    <property type="match status" value="2"/>
</dbReference>
<dbReference type="InterPro" id="IPR051309">
    <property type="entry name" value="ABCF_ATPase"/>
</dbReference>
<dbReference type="AlphaFoldDB" id="A0A7C8HE67"/>
<evidence type="ECO:0000256" key="1">
    <source>
        <dbReference type="ARBA" id="ARBA00022737"/>
    </source>
</evidence>
<dbReference type="CDD" id="cd03221">
    <property type="entry name" value="ABCF_EF-3"/>
    <property type="match status" value="2"/>
</dbReference>
<keyword evidence="2" id="KW-0547">Nucleotide-binding</keyword>
<keyword evidence="3 7" id="KW-0067">ATP-binding</keyword>
<feature type="domain" description="ABC transporter" evidence="6">
    <location>
        <begin position="4"/>
        <end position="255"/>
    </location>
</feature>
<sequence>MNLLSAENISKSFGEKILFKNISFGINEGEKVGVIGINGTGKSTFLKVLIGIEPPDSGTISTANGLRIEYLSQNPFFEDDATILQQIFSGNNPVIELIKEYEDTLDKLSNDQEDKDLQEKLLKLNQKMDAADAWTMESEAKMILTKLGITSFAAKVGTLSGGQRKRVALAGALIRPSDLLVLDEPTNHIDNETILWLEDYLNKRKGALIMITHDRYFLDRIANRIIELDLGQLYEYKGNYSDFLEAKTLRQEQLKTMEEKRQSLLKKELEWIRSGVKARGTKQKARIDRFEKLKDQKINISSDKMEISVGISRLGKKIIEVEKISKSFEEKYYIKDFSYILLKEDRIGIVGPNGSGKSTLLNIMAGILEPDSGKVEIGETVKIGYYTQENKEMDESLRVIDYIREEAEYITTGDGTKISASQMLERFLFPSHLQWTPISKLSGGEKRRLYLLRILMGAPNVLLLDEPTNDLDLQTLEILEEYLDEFSGPVLTVSHDRYFLDKIAEKIFAFEGEGAIKSYPGNYEDYQSRIKSKKTEEKNNSSVKDEKRDTRIKRNDSKPKFTYREKQEYENIESWIEEVENELKAIEDQINHAQSDYVLLQELAKKQKELETRLEELMERWEYLSELAEKINASN</sequence>
<evidence type="ECO:0000256" key="5">
    <source>
        <dbReference type="SAM" id="MobiDB-lite"/>
    </source>
</evidence>
<dbReference type="Proteomes" id="UP000483018">
    <property type="component" value="Unassembled WGS sequence"/>
</dbReference>
<keyword evidence="4" id="KW-0175">Coiled coil</keyword>
<dbReference type="SMART" id="SM00382">
    <property type="entry name" value="AAA"/>
    <property type="match status" value="2"/>
</dbReference>
<protein>
    <submittedName>
        <fullName evidence="7">ATP-binding cassette domain-containing protein</fullName>
    </submittedName>
</protein>
<keyword evidence="1" id="KW-0677">Repeat</keyword>
<name>A0A7C8HE67_9FIRM</name>
<dbReference type="InterPro" id="IPR017871">
    <property type="entry name" value="ABC_transporter-like_CS"/>
</dbReference>
<dbReference type="InterPro" id="IPR032781">
    <property type="entry name" value="ABC_tran_Xtn"/>
</dbReference>
<dbReference type="GO" id="GO:0003677">
    <property type="term" value="F:DNA binding"/>
    <property type="evidence" value="ECO:0007669"/>
    <property type="project" value="InterPro"/>
</dbReference>
<dbReference type="InterPro" id="IPR037118">
    <property type="entry name" value="Val-tRNA_synth_C_sf"/>
</dbReference>
<dbReference type="Gene3D" id="1.10.287.380">
    <property type="entry name" value="Valyl-tRNA synthetase, C-terminal domain"/>
    <property type="match status" value="1"/>
</dbReference>
<dbReference type="InterPro" id="IPR003439">
    <property type="entry name" value="ABC_transporter-like_ATP-bd"/>
</dbReference>
<accession>A0A7C8HE67</accession>
<dbReference type="EMBL" id="WSLF01000018">
    <property type="protein sequence ID" value="KAE9629105.1"/>
    <property type="molecule type" value="Genomic_DNA"/>
</dbReference>
<evidence type="ECO:0000256" key="2">
    <source>
        <dbReference type="ARBA" id="ARBA00022741"/>
    </source>
</evidence>
<feature type="coiled-coil region" evidence="4">
    <location>
        <begin position="569"/>
        <end position="620"/>
    </location>
</feature>
<evidence type="ECO:0000256" key="3">
    <source>
        <dbReference type="ARBA" id="ARBA00022840"/>
    </source>
</evidence>
<dbReference type="PROSITE" id="PS50893">
    <property type="entry name" value="ABC_TRANSPORTER_2"/>
    <property type="match status" value="2"/>
</dbReference>
<dbReference type="GO" id="GO:0005524">
    <property type="term" value="F:ATP binding"/>
    <property type="evidence" value="ECO:0007669"/>
    <property type="project" value="UniProtKB-KW"/>
</dbReference>
<evidence type="ECO:0000259" key="6">
    <source>
        <dbReference type="PROSITE" id="PS50893"/>
    </source>
</evidence>
<keyword evidence="8" id="KW-1185">Reference proteome</keyword>
<proteinExistence type="predicted"/>
<dbReference type="RefSeq" id="WP_158741664.1">
    <property type="nucleotide sequence ID" value="NZ_JAFBEP010000027.1"/>
</dbReference>
<evidence type="ECO:0000313" key="8">
    <source>
        <dbReference type="Proteomes" id="UP000483018"/>
    </source>
</evidence>
<feature type="domain" description="ABC transporter" evidence="6">
    <location>
        <begin position="319"/>
        <end position="538"/>
    </location>
</feature>
<dbReference type="PROSITE" id="PS00211">
    <property type="entry name" value="ABC_TRANSPORTER_1"/>
    <property type="match status" value="1"/>
</dbReference>
<organism evidence="7 8">
    <name type="scientific">Defluviitalea raffinosedens</name>
    <dbReference type="NCBI Taxonomy" id="1450156"/>
    <lineage>
        <taxon>Bacteria</taxon>
        <taxon>Bacillati</taxon>
        <taxon>Bacillota</taxon>
        <taxon>Clostridia</taxon>
        <taxon>Lachnospirales</taxon>
        <taxon>Defluviitaleaceae</taxon>
        <taxon>Defluviitalea</taxon>
    </lineage>
</organism>
<dbReference type="FunFam" id="3.40.50.300:FF:000011">
    <property type="entry name" value="Putative ABC transporter ATP-binding component"/>
    <property type="match status" value="1"/>
</dbReference>
<feature type="region of interest" description="Disordered" evidence="5">
    <location>
        <begin position="531"/>
        <end position="556"/>
    </location>
</feature>
<dbReference type="InterPro" id="IPR032524">
    <property type="entry name" value="ABC_tran_C"/>
</dbReference>
<gene>
    <name evidence="7" type="ORF">GND95_13380</name>
</gene>
<dbReference type="InterPro" id="IPR027417">
    <property type="entry name" value="P-loop_NTPase"/>
</dbReference>
<dbReference type="InterPro" id="IPR003593">
    <property type="entry name" value="AAA+_ATPase"/>
</dbReference>
<dbReference type="Pfam" id="PF12848">
    <property type="entry name" value="ABC_tran_Xtn"/>
    <property type="match status" value="1"/>
</dbReference>
<feature type="compositionally biased region" description="Basic and acidic residues" evidence="5">
    <location>
        <begin position="533"/>
        <end position="556"/>
    </location>
</feature>
<dbReference type="Gene3D" id="3.40.50.300">
    <property type="entry name" value="P-loop containing nucleotide triphosphate hydrolases"/>
    <property type="match status" value="2"/>
</dbReference>
<comment type="caution">
    <text evidence="7">The sequence shown here is derived from an EMBL/GenBank/DDBJ whole genome shotgun (WGS) entry which is preliminary data.</text>
</comment>
<dbReference type="OrthoDB" id="9801441at2"/>